<comment type="similarity">
    <text evidence="1 2">Belongs to the plant dehydrin family.</text>
</comment>
<dbReference type="GO" id="GO:0009631">
    <property type="term" value="P:cold acclimation"/>
    <property type="evidence" value="ECO:0007669"/>
    <property type="project" value="TreeGrafter"/>
</dbReference>
<dbReference type="GO" id="GO:0005829">
    <property type="term" value="C:cytosol"/>
    <property type="evidence" value="ECO:0007669"/>
    <property type="project" value="TreeGrafter"/>
</dbReference>
<feature type="compositionally biased region" description="Low complexity" evidence="3">
    <location>
        <begin position="167"/>
        <end position="216"/>
    </location>
</feature>
<evidence type="ECO:0000256" key="3">
    <source>
        <dbReference type="SAM" id="MobiDB-lite"/>
    </source>
</evidence>
<reference evidence="4 5" key="1">
    <citation type="journal article" date="2019" name="G3 (Bethesda)">
        <title>Sequencing of a Wild Apple (Malus baccata) Genome Unravels the Differences Between Cultivated and Wild Apple Species Regarding Disease Resistance and Cold Tolerance.</title>
        <authorList>
            <person name="Chen X."/>
        </authorList>
    </citation>
    <scope>NUCLEOTIDE SEQUENCE [LARGE SCALE GENOMIC DNA]</scope>
    <source>
        <strain evidence="5">cv. Shandingzi</strain>
        <tissue evidence="4">Leaves</tissue>
    </source>
</reference>
<comment type="caution">
    <text evidence="4">The sequence shown here is derived from an EMBL/GenBank/DDBJ whole genome shotgun (WGS) entry which is preliminary data.</text>
</comment>
<keyword evidence="5" id="KW-1185">Reference proteome</keyword>
<dbReference type="PANTHER" id="PTHR33346:SF42">
    <property type="entry name" value="DEHYDRIN XERO 1"/>
    <property type="match status" value="1"/>
</dbReference>
<evidence type="ECO:0000256" key="1">
    <source>
        <dbReference type="ARBA" id="ARBA00008403"/>
    </source>
</evidence>
<feature type="compositionally biased region" description="Low complexity" evidence="3">
    <location>
        <begin position="25"/>
        <end position="49"/>
    </location>
</feature>
<feature type="region of interest" description="Disordered" evidence="3">
    <location>
        <begin position="1"/>
        <end position="103"/>
    </location>
</feature>
<dbReference type="STRING" id="106549.A0A540MKP6"/>
<dbReference type="InterPro" id="IPR000167">
    <property type="entry name" value="Dehydrin"/>
</dbReference>
<protein>
    <recommendedName>
        <fullName evidence="6">Dehydrin</fullName>
    </recommendedName>
</protein>
<proteinExistence type="inferred from homology"/>
<dbReference type="GO" id="GO:0009414">
    <property type="term" value="P:response to water deprivation"/>
    <property type="evidence" value="ECO:0007669"/>
    <property type="project" value="UniProtKB-ARBA"/>
</dbReference>
<dbReference type="PROSITE" id="PS00823">
    <property type="entry name" value="DEHYDRIN_2"/>
    <property type="match status" value="2"/>
</dbReference>
<evidence type="ECO:0008006" key="6">
    <source>
        <dbReference type="Google" id="ProtNLM"/>
    </source>
</evidence>
<dbReference type="AlphaFoldDB" id="A0A540MKP6"/>
<sequence length="258" mass="27128">MAHYQNQHGATHQETDQFGNPIQHGTTGATGFGTATTGYGTTNDTYTGGQQQQKRGMMDKIKDKIPGTGGARRADDHYSSNAHTGIGTTGTGYGTIAAPSTGGQYRERGLMDKVKDKIPGTGGRTDHPTPYGGTTYTGERQHEGIADKIKDKIPGTGHRDDAYSSHTTSTTAPYGGTTGQHHSTTGTTGQHHSTTGTTGQHHSTTGTTGQHHSTTTPYGGTTGQHHSTTTPYGGTTGQHHQKKGIMEKIKEKLPGGHH</sequence>
<organism evidence="4 5">
    <name type="scientific">Malus baccata</name>
    <name type="common">Siberian crab apple</name>
    <name type="synonym">Pyrus baccata</name>
    <dbReference type="NCBI Taxonomy" id="106549"/>
    <lineage>
        <taxon>Eukaryota</taxon>
        <taxon>Viridiplantae</taxon>
        <taxon>Streptophyta</taxon>
        <taxon>Embryophyta</taxon>
        <taxon>Tracheophyta</taxon>
        <taxon>Spermatophyta</taxon>
        <taxon>Magnoliopsida</taxon>
        <taxon>eudicotyledons</taxon>
        <taxon>Gunneridae</taxon>
        <taxon>Pentapetalae</taxon>
        <taxon>rosids</taxon>
        <taxon>fabids</taxon>
        <taxon>Rosales</taxon>
        <taxon>Rosaceae</taxon>
        <taxon>Amygdaloideae</taxon>
        <taxon>Maleae</taxon>
        <taxon>Malus</taxon>
    </lineage>
</organism>
<dbReference type="EMBL" id="VIEB01000237">
    <property type="protein sequence ID" value="TQD99353.1"/>
    <property type="molecule type" value="Genomic_DNA"/>
</dbReference>
<feature type="compositionally biased region" description="Low complexity" evidence="3">
    <location>
        <begin position="128"/>
        <end position="138"/>
    </location>
</feature>
<evidence type="ECO:0000256" key="2">
    <source>
        <dbReference type="RuleBase" id="RU003995"/>
    </source>
</evidence>
<dbReference type="Pfam" id="PF00257">
    <property type="entry name" value="Dehydrin"/>
    <property type="match status" value="1"/>
</dbReference>
<accession>A0A540MKP6</accession>
<feature type="compositionally biased region" description="Basic and acidic residues" evidence="3">
    <location>
        <begin position="139"/>
        <end position="163"/>
    </location>
</feature>
<name>A0A540MKP6_MALBA</name>
<feature type="region of interest" description="Disordered" evidence="3">
    <location>
        <begin position="116"/>
        <end position="243"/>
    </location>
</feature>
<evidence type="ECO:0000313" key="5">
    <source>
        <dbReference type="Proteomes" id="UP000315295"/>
    </source>
</evidence>
<dbReference type="PANTHER" id="PTHR33346">
    <property type="entry name" value="DEHYDRIN XERO 2-RELATED"/>
    <property type="match status" value="1"/>
</dbReference>
<gene>
    <name evidence="4" type="ORF">C1H46_015011</name>
</gene>
<feature type="compositionally biased region" description="Basic and acidic residues" evidence="3">
    <location>
        <begin position="56"/>
        <end position="65"/>
    </location>
</feature>
<evidence type="ECO:0000313" key="4">
    <source>
        <dbReference type="EMBL" id="TQD99353.1"/>
    </source>
</evidence>
<dbReference type="Proteomes" id="UP000315295">
    <property type="component" value="Unassembled WGS sequence"/>
</dbReference>
<dbReference type="InterPro" id="IPR030513">
    <property type="entry name" value="Dehydrin_CS"/>
</dbReference>
<feature type="compositionally biased region" description="Polar residues" evidence="3">
    <location>
        <begin position="1"/>
        <end position="24"/>
    </location>
</feature>
<dbReference type="GO" id="GO:0009737">
    <property type="term" value="P:response to abscisic acid"/>
    <property type="evidence" value="ECO:0007669"/>
    <property type="project" value="TreeGrafter"/>
</dbReference>